<keyword evidence="2" id="KW-0808">Transferase</keyword>
<organism evidence="6 7">
    <name type="scientific">Pediococcus parvulus</name>
    <dbReference type="NCBI Taxonomy" id="54062"/>
    <lineage>
        <taxon>Bacteria</taxon>
        <taxon>Bacillati</taxon>
        <taxon>Bacillota</taxon>
        <taxon>Bacilli</taxon>
        <taxon>Lactobacillales</taxon>
        <taxon>Lactobacillaceae</taxon>
        <taxon>Pediococcus</taxon>
    </lineage>
</organism>
<proteinExistence type="inferred from homology"/>
<dbReference type="Pfam" id="PF11380">
    <property type="entry name" value="Stealth_CR2"/>
    <property type="match status" value="1"/>
</dbReference>
<gene>
    <name evidence="6" type="ORF">A7K95_05470</name>
</gene>
<dbReference type="RefSeq" id="WP_068805914.1">
    <property type="nucleotide sequence ID" value="NZ_LXND01000037.1"/>
</dbReference>
<evidence type="ECO:0000259" key="5">
    <source>
        <dbReference type="Pfam" id="PF17101"/>
    </source>
</evidence>
<dbReference type="InterPro" id="IPR031358">
    <property type="entry name" value="Stealth_CR1"/>
</dbReference>
<evidence type="ECO:0000259" key="4">
    <source>
        <dbReference type="Pfam" id="PF11380"/>
    </source>
</evidence>
<sequence>MNFDIDFVVTWVDGSDPVWLKKRRQVDSRSGDKQTLRYRDYGVFKYWFRAVQKYAPWVHRVYLVTDNQVPVWLNMNNSKLRIIDHSQIIPSSALPTFNSNSIELNVFKIKELSEHFVLFNDDMFLNAPVKKSDFFSSKGLPKDMAVQNAIMPIEDFDYISVNNIKIINQHFSKSEVLKTQLFKFFNFKYGYYNILSILLLPWPRFTRFLDPHVPVSLLKSIFKNVIEENTDSYKKTVYHKFRSKEDNSFWLVRYYQLVLGKFKPRFIGFGKKYNFNEINAILKDIKRHKHKVICVNDVELSTDEFKRNSDLLLRSLNNNLKNKSSFEK</sequence>
<name>A0ABX2UH93_9LACO</name>
<reference evidence="6 7" key="1">
    <citation type="submission" date="2016-05" db="EMBL/GenBank/DDBJ databases">
        <title>Draft genome sequence of Pediococcus parvulus 2.6, a probiotic beta-glucan producer strain.</title>
        <authorList>
            <person name="Mohedano M.L."/>
            <person name="Perez-Ramos A."/>
            <person name="Duenas M.T."/>
            <person name="Lamontanara A."/>
            <person name="Orru L."/>
            <person name="Spano G."/>
            <person name="Capozzi V."/>
            <person name="Lopez P."/>
        </authorList>
    </citation>
    <scope>NUCLEOTIDE SEQUENCE [LARGE SCALE GENOMIC DNA]</scope>
    <source>
        <strain evidence="6 7">2.6</strain>
    </source>
</reference>
<feature type="domain" description="Stealth protein CR1 conserved region 1" evidence="5">
    <location>
        <begin position="3"/>
        <end position="30"/>
    </location>
</feature>
<dbReference type="Proteomes" id="UP000077280">
    <property type="component" value="Unassembled WGS sequence"/>
</dbReference>
<dbReference type="InterPro" id="IPR021520">
    <property type="entry name" value="Stealth_CR2"/>
</dbReference>
<accession>A0ABX2UH93</accession>
<evidence type="ECO:0000313" key="7">
    <source>
        <dbReference type="Proteomes" id="UP000077280"/>
    </source>
</evidence>
<dbReference type="PANTHER" id="PTHR24045">
    <property type="match status" value="1"/>
</dbReference>
<evidence type="ECO:0000313" key="6">
    <source>
        <dbReference type="EMBL" id="OAD64304.1"/>
    </source>
</evidence>
<evidence type="ECO:0000256" key="2">
    <source>
        <dbReference type="ARBA" id="ARBA00022679"/>
    </source>
</evidence>
<comment type="similarity">
    <text evidence="1">Belongs to the stealth family.</text>
</comment>
<dbReference type="PANTHER" id="PTHR24045:SF0">
    <property type="entry name" value="N-ACETYLGLUCOSAMINE-1-PHOSPHOTRANSFERASE SUBUNITS ALPHA_BETA"/>
    <property type="match status" value="1"/>
</dbReference>
<protein>
    <submittedName>
        <fullName evidence="6">Sugar phosphotransferase</fullName>
    </submittedName>
</protein>
<feature type="domain" description="Stealth protein CR2 conserved region 2" evidence="4">
    <location>
        <begin position="37"/>
        <end position="141"/>
    </location>
</feature>
<keyword evidence="7" id="KW-1185">Reference proteome</keyword>
<evidence type="ECO:0000256" key="3">
    <source>
        <dbReference type="ARBA" id="ARBA00023169"/>
    </source>
</evidence>
<dbReference type="Pfam" id="PF17101">
    <property type="entry name" value="Stealth_CR1"/>
    <property type="match status" value="1"/>
</dbReference>
<evidence type="ECO:0000256" key="1">
    <source>
        <dbReference type="ARBA" id="ARBA00007583"/>
    </source>
</evidence>
<comment type="caution">
    <text evidence="6">The sequence shown here is derived from an EMBL/GenBank/DDBJ whole genome shotgun (WGS) entry which is preliminary data.</text>
</comment>
<dbReference type="EMBL" id="LXND01000037">
    <property type="protein sequence ID" value="OAD64304.1"/>
    <property type="molecule type" value="Genomic_DNA"/>
</dbReference>
<dbReference type="InterPro" id="IPR047141">
    <property type="entry name" value="Stealth"/>
</dbReference>
<keyword evidence="3" id="KW-0270">Exopolysaccharide synthesis</keyword>